<sequence>MGNIREPFLFKVGIEELPVSFQHLTGLHELYAECDFLQLNSSVLTSSLTGFFANGCKEWKWINSKDGEEVGSRVSSTLRSFEQLHEAGKTDFVLPGGSIPEWLDKESWGPSISFWFRNQFPPKVLCFFIASVRNDIIYHLVRPVVLINGKVQGYKAGYYMHEVMAELDHMQLFDLHVLPFSEDLMKMASEKEWKHVEITYQGLLINSFIKAMGIHIVKSERRGMEDIRYDDPNTTTKVWPCNFSVLAFFLG</sequence>
<dbReference type="Proteomes" id="UP000501690">
    <property type="component" value="Linkage Group LG5"/>
</dbReference>
<proteinExistence type="predicted"/>
<dbReference type="AlphaFoldDB" id="A0A4D6M4Q6"/>
<name>A0A4D6M4Q6_VIGUN</name>
<accession>A0A4D6M4Q6</accession>
<gene>
    <name evidence="1" type="ORF">DEO72_LG5g3074</name>
</gene>
<protein>
    <submittedName>
        <fullName evidence="1">Uncharacterized protein</fullName>
    </submittedName>
</protein>
<reference evidence="1 2" key="1">
    <citation type="submission" date="2019-04" db="EMBL/GenBank/DDBJ databases">
        <title>An improved genome assembly and genetic linkage map for asparagus bean, Vigna unguiculata ssp. sesquipedialis.</title>
        <authorList>
            <person name="Xia Q."/>
            <person name="Zhang R."/>
            <person name="Dong Y."/>
        </authorList>
    </citation>
    <scope>NUCLEOTIDE SEQUENCE [LARGE SCALE GENOMIC DNA]</scope>
    <source>
        <tissue evidence="1">Leaf</tissue>
    </source>
</reference>
<keyword evidence="2" id="KW-1185">Reference proteome</keyword>
<dbReference type="EMBL" id="CP039349">
    <property type="protein sequence ID" value="QCD94984.1"/>
    <property type="molecule type" value="Genomic_DNA"/>
</dbReference>
<organism evidence="1 2">
    <name type="scientific">Vigna unguiculata</name>
    <name type="common">Cowpea</name>
    <dbReference type="NCBI Taxonomy" id="3917"/>
    <lineage>
        <taxon>Eukaryota</taxon>
        <taxon>Viridiplantae</taxon>
        <taxon>Streptophyta</taxon>
        <taxon>Embryophyta</taxon>
        <taxon>Tracheophyta</taxon>
        <taxon>Spermatophyta</taxon>
        <taxon>Magnoliopsida</taxon>
        <taxon>eudicotyledons</taxon>
        <taxon>Gunneridae</taxon>
        <taxon>Pentapetalae</taxon>
        <taxon>rosids</taxon>
        <taxon>fabids</taxon>
        <taxon>Fabales</taxon>
        <taxon>Fabaceae</taxon>
        <taxon>Papilionoideae</taxon>
        <taxon>50 kb inversion clade</taxon>
        <taxon>NPAAA clade</taxon>
        <taxon>indigoferoid/millettioid clade</taxon>
        <taxon>Phaseoleae</taxon>
        <taxon>Vigna</taxon>
    </lineage>
</organism>
<evidence type="ECO:0000313" key="1">
    <source>
        <dbReference type="EMBL" id="QCD94984.1"/>
    </source>
</evidence>
<evidence type="ECO:0000313" key="2">
    <source>
        <dbReference type="Proteomes" id="UP000501690"/>
    </source>
</evidence>